<evidence type="ECO:0000256" key="8">
    <source>
        <dbReference type="ARBA" id="ARBA00022833"/>
    </source>
</evidence>
<dbReference type="InterPro" id="IPR007121">
    <property type="entry name" value="RNA_pol_bsu_CS"/>
</dbReference>
<feature type="domain" description="RNA polymerase Rpb2" evidence="17">
    <location>
        <begin position="213"/>
        <end position="375"/>
    </location>
</feature>
<dbReference type="Gene3D" id="2.40.270.10">
    <property type="entry name" value="DNA-directed RNA polymerase, subunit 2, domain 6"/>
    <property type="match status" value="1"/>
</dbReference>
<dbReference type="InterPro" id="IPR009674">
    <property type="entry name" value="Rpa2_dom_4"/>
</dbReference>
<feature type="domain" description="DNA-directed RNA polymerase subunit 2 hybrid-binding" evidence="15">
    <location>
        <begin position="676"/>
        <end position="1048"/>
    </location>
</feature>
<dbReference type="Gene3D" id="2.40.50.150">
    <property type="match status" value="1"/>
</dbReference>
<evidence type="ECO:0000256" key="6">
    <source>
        <dbReference type="ARBA" id="ARBA00022723"/>
    </source>
</evidence>
<dbReference type="GO" id="GO:0000428">
    <property type="term" value="C:DNA-directed RNA polymerase complex"/>
    <property type="evidence" value="ECO:0007669"/>
    <property type="project" value="UniProtKB-KW"/>
</dbReference>
<name>A0A9N9FIC6_9GLOM</name>
<dbReference type="FunFam" id="3.90.1100.10:FF:000008">
    <property type="entry name" value="DNA-directed RNA polymerase subunit beta"/>
    <property type="match status" value="1"/>
</dbReference>
<evidence type="ECO:0000259" key="18">
    <source>
        <dbReference type="Pfam" id="PF04563"/>
    </source>
</evidence>
<dbReference type="Gene3D" id="3.90.1110.10">
    <property type="entry name" value="RNA polymerase Rpb2, domain 2"/>
    <property type="match status" value="1"/>
</dbReference>
<feature type="domain" description="RNA polymerase beta subunit protrusion" evidence="18">
    <location>
        <begin position="30"/>
        <end position="411"/>
    </location>
</feature>
<dbReference type="InterPro" id="IPR037034">
    <property type="entry name" value="RNA_pol_Rpb2_2_sf"/>
</dbReference>
<evidence type="ECO:0000256" key="3">
    <source>
        <dbReference type="ARBA" id="ARBA00022478"/>
    </source>
</evidence>
<evidence type="ECO:0000256" key="13">
    <source>
        <dbReference type="RuleBase" id="RU000434"/>
    </source>
</evidence>
<evidence type="ECO:0000259" key="19">
    <source>
        <dbReference type="Pfam" id="PF04565"/>
    </source>
</evidence>
<keyword evidence="7" id="KW-0863">Zinc-finger</keyword>
<dbReference type="InterPro" id="IPR007120">
    <property type="entry name" value="DNA-dir_RNAP_su2_dom"/>
</dbReference>
<dbReference type="CDD" id="cd00653">
    <property type="entry name" value="RNA_pol_B_RPB2"/>
    <property type="match status" value="1"/>
</dbReference>
<comment type="catalytic activity">
    <reaction evidence="12">
        <text>RNA(n) + a ribonucleoside 5'-triphosphate = RNA(n+1) + diphosphate</text>
        <dbReference type="Rhea" id="RHEA:21248"/>
        <dbReference type="Rhea" id="RHEA-COMP:14527"/>
        <dbReference type="Rhea" id="RHEA-COMP:17342"/>
        <dbReference type="ChEBI" id="CHEBI:33019"/>
        <dbReference type="ChEBI" id="CHEBI:61557"/>
        <dbReference type="ChEBI" id="CHEBI:140395"/>
        <dbReference type="EC" id="2.7.7.6"/>
    </reaction>
    <physiologicalReaction direction="left-to-right" evidence="12">
        <dbReference type="Rhea" id="RHEA:21249"/>
    </physiologicalReaction>
</comment>
<keyword evidence="4 14" id="KW-0808">Transferase</keyword>
<dbReference type="InterPro" id="IPR015712">
    <property type="entry name" value="DNA-dir_RNA_pol_su2"/>
</dbReference>
<keyword evidence="10" id="KW-0539">Nucleus</keyword>
<evidence type="ECO:0000259" key="15">
    <source>
        <dbReference type="Pfam" id="PF00562"/>
    </source>
</evidence>
<dbReference type="GO" id="GO:0003677">
    <property type="term" value="F:DNA binding"/>
    <property type="evidence" value="ECO:0007669"/>
    <property type="project" value="InterPro"/>
</dbReference>
<evidence type="ECO:0000259" key="16">
    <source>
        <dbReference type="Pfam" id="PF04560"/>
    </source>
</evidence>
<comment type="function">
    <text evidence="11">DNA-dependent RNA polymerase catalyzes the transcription of DNA into RNA using the four ribonucleoside triphosphates as substrates. Second largest core component of RNA polymerase I which synthesizes ribosomal RNA precursors. Proposed to contribute to the polymerase catalytic activity and forms the polymerase active center together with the largest subunit. Pol I is composed of mobile elements and RPA2 is part of the core element with the central large cleft and probably a clamp element that moves to open and close the cleft.</text>
</comment>
<feature type="domain" description="DNA-directed RNA polymerase I subunit RPA2" evidence="20">
    <location>
        <begin position="569"/>
        <end position="626"/>
    </location>
</feature>
<comment type="caution">
    <text evidence="21">The sequence shown here is derived from an EMBL/GenBank/DDBJ whole genome shotgun (WGS) entry which is preliminary data.</text>
</comment>
<dbReference type="GO" id="GO:0005730">
    <property type="term" value="C:nucleolus"/>
    <property type="evidence" value="ECO:0007669"/>
    <property type="project" value="UniProtKB-SubCell"/>
</dbReference>
<dbReference type="FunFam" id="3.90.1100.10:FF:000016">
    <property type="entry name" value="DNA-directed RNA polymerase subunit beta"/>
    <property type="match status" value="1"/>
</dbReference>
<reference evidence="21" key="1">
    <citation type="submission" date="2021-06" db="EMBL/GenBank/DDBJ databases">
        <authorList>
            <person name="Kallberg Y."/>
            <person name="Tangrot J."/>
            <person name="Rosling A."/>
        </authorList>
    </citation>
    <scope>NUCLEOTIDE SEQUENCE</scope>
    <source>
        <strain evidence="21">BR232B</strain>
    </source>
</reference>
<dbReference type="OrthoDB" id="10248617at2759"/>
<evidence type="ECO:0000313" key="21">
    <source>
        <dbReference type="EMBL" id="CAG8535160.1"/>
    </source>
</evidence>
<dbReference type="Gene3D" id="3.90.1800.10">
    <property type="entry name" value="RNA polymerase alpha subunit dimerisation domain"/>
    <property type="match status" value="1"/>
</dbReference>
<dbReference type="PANTHER" id="PTHR20856">
    <property type="entry name" value="DNA-DIRECTED RNA POLYMERASE I SUBUNIT 2"/>
    <property type="match status" value="1"/>
</dbReference>
<keyword evidence="5 14" id="KW-0548">Nucleotidyltransferase</keyword>
<dbReference type="EMBL" id="CAJVPI010000438">
    <property type="protein sequence ID" value="CAG8535160.1"/>
    <property type="molecule type" value="Genomic_DNA"/>
</dbReference>
<organism evidence="21 22">
    <name type="scientific">Paraglomus brasilianum</name>
    <dbReference type="NCBI Taxonomy" id="144538"/>
    <lineage>
        <taxon>Eukaryota</taxon>
        <taxon>Fungi</taxon>
        <taxon>Fungi incertae sedis</taxon>
        <taxon>Mucoromycota</taxon>
        <taxon>Glomeromycotina</taxon>
        <taxon>Glomeromycetes</taxon>
        <taxon>Paraglomerales</taxon>
        <taxon>Paraglomeraceae</taxon>
        <taxon>Paraglomus</taxon>
    </lineage>
</organism>
<feature type="domain" description="RNA polymerase Rpb2" evidence="19">
    <location>
        <begin position="459"/>
        <end position="524"/>
    </location>
</feature>
<evidence type="ECO:0000256" key="2">
    <source>
        <dbReference type="ARBA" id="ARBA00006835"/>
    </source>
</evidence>
<dbReference type="InterPro" id="IPR007644">
    <property type="entry name" value="RNA_pol_bsu_protrusion"/>
</dbReference>
<gene>
    <name evidence="21" type="ORF">PBRASI_LOCUS4308</name>
</gene>
<dbReference type="GO" id="GO:0032549">
    <property type="term" value="F:ribonucleoside binding"/>
    <property type="evidence" value="ECO:0007669"/>
    <property type="project" value="InterPro"/>
</dbReference>
<dbReference type="AlphaFoldDB" id="A0A9N9FIC6"/>
<dbReference type="FunFam" id="3.90.1800.10:FF:000004">
    <property type="entry name" value="DNA-directed RNA polymerase subunit beta"/>
    <property type="match status" value="1"/>
</dbReference>
<evidence type="ECO:0000256" key="5">
    <source>
        <dbReference type="ARBA" id="ARBA00022695"/>
    </source>
</evidence>
<keyword evidence="3 14" id="KW-0240">DNA-directed RNA polymerase</keyword>
<evidence type="ECO:0000259" key="20">
    <source>
        <dbReference type="Pfam" id="PF06883"/>
    </source>
</evidence>
<dbReference type="FunFam" id="2.40.270.10:FF:000011">
    <property type="entry name" value="DNA-directed RNA polymerase subunit beta"/>
    <property type="match status" value="1"/>
</dbReference>
<sequence length="1150" mass="130766">MPSTFHTLERHNLFRHPSDQKYDYPALQEIVAPHIESFNALFYPAKNGLLNLAVANLEAKVVSDVPDDMKNIGNKLKNNVQVERPLAPGANKQSTTRKIYPTECRERLSTYRGKIHVNLHWQVNDGPINVERREMGYLPIMVKSNRCNIRHMYPKELVRHHEESDEMGGYFIINGIEKIIRLLLVQRRNYPMALIRNSFLKRGPMFTPYGVNIRCAREDGTTRSFGINYLKDGDCVFRFSWKRQEYTIPLVLVLKSLLDTSDKEIFDAVVQGDFTNTFVTDRVELMLRSFNVHGIYTKHECTSFLGERFRVSIRLPPFFTSEDVGNYLIDEVVLVHLKDRRDKFNMLIFMVRKLYALVAGECCADDPDSPQNQEVLLGGHLYGMIIKEKLDDFLNIVVSLISQHVSRKKPVDFFDKKFLSQIVNSTKFDLGQKLNYFLATGNLLSSMTMDLSQSSGYTVVAERLNFYRYISHFQSIHRGSFFAELKTTTVRKLRPEAWGFICPVHTPDGSPCGLLNHLTSSCKIITAKLPADNLIQKLNLLGITKKAADAGRAKARGPVLSVQLDGRIVGWCRQSIAESIVERLRHWKTMKEHEIPLELELGYIPPSSAGQYPGLYLFSTPARMMRPVKFLPNGKIDMIGSFEQVYMNIACQNDTIIPGLTTHQEISPHNMLSVLANLTPFSDHNQSPRNMYQCQMAKQTMGTPSSAYVHRTDNKLYRLQTGQAPIVRPKLHDDLGLDAWLNGTNAIVAVLSYTGYDMEDAMIINQQAHQRGFAYGNIYKSVVVDLYEQRKHGEPLSKRFMLGSDVTDAVRKFLDKDGLPFIGTRLEEGSPLYAYYNETTGSTTIKKYKDTELAYVDEVRLIGDDKGEYDPQKIHIKLRVPRPPVIGDKFSSRHGQKGVLSQLWPQWDMPFTESGMQPDIIINPHAFPSRMTIGMFIESLAGKAGALHGMAQDCAPFKFAENTSAMNDSDENPPAMDYFGEQLRCAGFNYHGNEPMYSGITGEEFRADIYIGVVYYQRLRHMVSDKWQVRSTGPVHQLTMQPVKGRKRAGGIRFGEMERDALLAHGVSYCLQDRLLNCSDYAKCLICKKCGSIFSVLVRRGMVTQTERKIDCKICKSSQHLSLIKIPYAFKYLATELMSMGVKIKIETSP</sequence>
<dbReference type="GO" id="GO:0006362">
    <property type="term" value="P:transcription elongation by RNA polymerase I"/>
    <property type="evidence" value="ECO:0007669"/>
    <property type="project" value="UniProtKB-ARBA"/>
</dbReference>
<evidence type="ECO:0000313" key="22">
    <source>
        <dbReference type="Proteomes" id="UP000789739"/>
    </source>
</evidence>
<keyword evidence="9 14" id="KW-0804">Transcription</keyword>
<dbReference type="SUPFAM" id="SSF64484">
    <property type="entry name" value="beta and beta-prime subunits of DNA dependent RNA-polymerase"/>
    <property type="match status" value="1"/>
</dbReference>
<evidence type="ECO:0000256" key="14">
    <source>
        <dbReference type="RuleBase" id="RU363031"/>
    </source>
</evidence>
<keyword evidence="6" id="KW-0479">Metal-binding</keyword>
<dbReference type="FunFam" id="3.90.1110.10:FF:000007">
    <property type="entry name" value="DNA-directed RNA polymerase subunit beta"/>
    <property type="match status" value="1"/>
</dbReference>
<feature type="domain" description="RNA polymerase Rpb2" evidence="16">
    <location>
        <begin position="1050"/>
        <end position="1148"/>
    </location>
</feature>
<comment type="similarity">
    <text evidence="2 13">Belongs to the RNA polymerase beta chain family.</text>
</comment>
<dbReference type="InterPro" id="IPR007645">
    <property type="entry name" value="RNA_pol_Rpb2_3"/>
</dbReference>
<evidence type="ECO:0000256" key="4">
    <source>
        <dbReference type="ARBA" id="ARBA00022679"/>
    </source>
</evidence>
<dbReference type="Gene3D" id="3.90.1070.20">
    <property type="match status" value="1"/>
</dbReference>
<dbReference type="InterPro" id="IPR007642">
    <property type="entry name" value="RNA_pol_Rpb2_2"/>
</dbReference>
<keyword evidence="22" id="KW-1185">Reference proteome</keyword>
<dbReference type="Pfam" id="PF04561">
    <property type="entry name" value="RNA_pol_Rpb2_2"/>
    <property type="match status" value="1"/>
</dbReference>
<dbReference type="GO" id="GO:0008270">
    <property type="term" value="F:zinc ion binding"/>
    <property type="evidence" value="ECO:0007669"/>
    <property type="project" value="UniProtKB-KW"/>
</dbReference>
<dbReference type="InterPro" id="IPR007641">
    <property type="entry name" value="RNA_pol_Rpb2_7"/>
</dbReference>
<dbReference type="Pfam" id="PF04563">
    <property type="entry name" value="RNA_pol_Rpb2_1"/>
    <property type="match status" value="1"/>
</dbReference>
<protein>
    <recommendedName>
        <fullName evidence="14">DNA-directed RNA polymerase subunit beta</fullName>
        <ecNumber evidence="14">2.7.7.6</ecNumber>
    </recommendedName>
</protein>
<dbReference type="Pfam" id="PF06883">
    <property type="entry name" value="RNA_pol_Rpa2_4"/>
    <property type="match status" value="1"/>
</dbReference>
<dbReference type="FunFam" id="2.40.50.150:FF:000004">
    <property type="entry name" value="DNA-directed RNA polymerase subunit beta"/>
    <property type="match status" value="1"/>
</dbReference>
<dbReference type="Pfam" id="PF04565">
    <property type="entry name" value="RNA_pol_Rpb2_3"/>
    <property type="match status" value="1"/>
</dbReference>
<evidence type="ECO:0000259" key="17">
    <source>
        <dbReference type="Pfam" id="PF04561"/>
    </source>
</evidence>
<comment type="subcellular location">
    <subcellularLocation>
        <location evidence="1">Nucleus</location>
        <location evidence="1">Nucleolus</location>
    </subcellularLocation>
</comment>
<keyword evidence="8" id="KW-0862">Zinc</keyword>
<dbReference type="GO" id="GO:0003899">
    <property type="term" value="F:DNA-directed RNA polymerase activity"/>
    <property type="evidence" value="ECO:0007669"/>
    <property type="project" value="UniProtKB-EC"/>
</dbReference>
<dbReference type="EC" id="2.7.7.6" evidence="14"/>
<evidence type="ECO:0000256" key="7">
    <source>
        <dbReference type="ARBA" id="ARBA00022771"/>
    </source>
</evidence>
<evidence type="ECO:0000256" key="11">
    <source>
        <dbReference type="ARBA" id="ARBA00025539"/>
    </source>
</evidence>
<dbReference type="InterPro" id="IPR014724">
    <property type="entry name" value="RNA_pol_RPB2_OB-fold"/>
</dbReference>
<evidence type="ECO:0000256" key="12">
    <source>
        <dbReference type="ARBA" id="ARBA00047768"/>
    </source>
</evidence>
<dbReference type="Gene3D" id="3.90.1100.10">
    <property type="match status" value="1"/>
</dbReference>
<dbReference type="Pfam" id="PF00562">
    <property type="entry name" value="RNA_pol_Rpb2_6"/>
    <property type="match status" value="1"/>
</dbReference>
<dbReference type="PROSITE" id="PS01166">
    <property type="entry name" value="RNA_POL_BETA"/>
    <property type="match status" value="1"/>
</dbReference>
<dbReference type="InterPro" id="IPR037033">
    <property type="entry name" value="DNA-dir_RNAP_su2_hyb_sf"/>
</dbReference>
<dbReference type="FunFam" id="3.90.1070.20:FF:000003">
    <property type="entry name" value="DNA-directed RNA polymerase subunit beta"/>
    <property type="match status" value="1"/>
</dbReference>
<evidence type="ECO:0000256" key="1">
    <source>
        <dbReference type="ARBA" id="ARBA00004604"/>
    </source>
</evidence>
<accession>A0A9N9FIC6</accession>
<dbReference type="Pfam" id="PF04560">
    <property type="entry name" value="RNA_pol_Rpb2_7"/>
    <property type="match status" value="1"/>
</dbReference>
<evidence type="ECO:0000256" key="10">
    <source>
        <dbReference type="ARBA" id="ARBA00023242"/>
    </source>
</evidence>
<evidence type="ECO:0000256" key="9">
    <source>
        <dbReference type="ARBA" id="ARBA00023163"/>
    </source>
</evidence>
<dbReference type="Proteomes" id="UP000789739">
    <property type="component" value="Unassembled WGS sequence"/>
</dbReference>
<proteinExistence type="inferred from homology"/>